<evidence type="ECO:0000313" key="2">
    <source>
        <dbReference type="Proteomes" id="UP000703038"/>
    </source>
</evidence>
<name>A0ABS2KTX9_9NOCA</name>
<keyword evidence="2" id="KW-1185">Reference proteome</keyword>
<dbReference type="EMBL" id="JAFBBK010000001">
    <property type="protein sequence ID" value="MBM7415389.1"/>
    <property type="molecule type" value="Genomic_DNA"/>
</dbReference>
<gene>
    <name evidence="1" type="ORF">JOE42_002122</name>
</gene>
<dbReference type="Proteomes" id="UP000703038">
    <property type="component" value="Unassembled WGS sequence"/>
</dbReference>
<proteinExistence type="predicted"/>
<accession>A0ABS2KTX9</accession>
<comment type="caution">
    <text evidence="1">The sequence shown here is derived from an EMBL/GenBank/DDBJ whole genome shotgun (WGS) entry which is preliminary data.</text>
</comment>
<organism evidence="1 2">
    <name type="scientific">Rhodococcoides corynebacterioides</name>
    <dbReference type="NCBI Taxonomy" id="53972"/>
    <lineage>
        <taxon>Bacteria</taxon>
        <taxon>Bacillati</taxon>
        <taxon>Actinomycetota</taxon>
        <taxon>Actinomycetes</taxon>
        <taxon>Mycobacteriales</taxon>
        <taxon>Nocardiaceae</taxon>
        <taxon>Rhodococcoides</taxon>
    </lineage>
</organism>
<evidence type="ECO:0000313" key="1">
    <source>
        <dbReference type="EMBL" id="MBM7415389.1"/>
    </source>
</evidence>
<sequence length="61" mass="6710">MVGRWGSARDAFTTDASAADPFAADPFGEYVRTAAAARRIMTFPTYSPEGVECELRVYYVP</sequence>
<protein>
    <submittedName>
        <fullName evidence="1">Uncharacterized protein</fullName>
    </submittedName>
</protein>
<reference evidence="1 2" key="1">
    <citation type="submission" date="2021-01" db="EMBL/GenBank/DDBJ databases">
        <title>Genomics of switchgrass bacterial isolates.</title>
        <authorList>
            <person name="Shade A."/>
        </authorList>
    </citation>
    <scope>NUCLEOTIDE SEQUENCE [LARGE SCALE GENOMIC DNA]</scope>
    <source>
        <strain evidence="1 2">PvP111</strain>
    </source>
</reference>